<dbReference type="KEGG" id="nml:Namu_3343"/>
<evidence type="ECO:0000256" key="3">
    <source>
        <dbReference type="ARBA" id="ARBA00022448"/>
    </source>
</evidence>
<proteinExistence type="inferred from homology"/>
<reference evidence="15" key="1">
    <citation type="submission" date="2009-09" db="EMBL/GenBank/DDBJ databases">
        <title>The complete genome of Nakamurella multipartita DSM 44233.</title>
        <authorList>
            <consortium name="US DOE Joint Genome Institute (JGI-PGF)"/>
            <person name="Lucas S."/>
            <person name="Copeland A."/>
            <person name="Lapidus A."/>
            <person name="Glavina del Rio T."/>
            <person name="Dalin E."/>
            <person name="Tice H."/>
            <person name="Bruce D."/>
            <person name="Goodwin L."/>
            <person name="Pitluck S."/>
            <person name="Kyrpides N."/>
            <person name="Mavromatis K."/>
            <person name="Ivanova N."/>
            <person name="Ovchinnikova G."/>
            <person name="Sims D."/>
            <person name="Meincke L."/>
            <person name="Brettin T."/>
            <person name="Detter J.C."/>
            <person name="Han C."/>
            <person name="Larimer F."/>
            <person name="Land M."/>
            <person name="Hauser L."/>
            <person name="Markowitz V."/>
            <person name="Cheng J.-F."/>
            <person name="Hugenholtz P."/>
            <person name="Woyke T."/>
            <person name="Wu D."/>
            <person name="Klenk H.-P."/>
            <person name="Eisen J.A."/>
        </authorList>
    </citation>
    <scope>NUCLEOTIDE SEQUENCE [LARGE SCALE GENOMIC DNA]</scope>
    <source>
        <strain evidence="15">ATCC 700099 / DSM 44233 / CIP 104796 / JCM 9543 / NBRC 105858 / Y-104</strain>
    </source>
</reference>
<keyword evidence="3" id="KW-0813">Transport</keyword>
<name>C8XDW8_NAKMY</name>
<evidence type="ECO:0008006" key="16">
    <source>
        <dbReference type="Google" id="ProtNLM"/>
    </source>
</evidence>
<reference evidence="14 15" key="2">
    <citation type="journal article" date="2010" name="Stand. Genomic Sci.">
        <title>Complete genome sequence of Nakamurella multipartita type strain (Y-104).</title>
        <authorList>
            <person name="Tice H."/>
            <person name="Mayilraj S."/>
            <person name="Sims D."/>
            <person name="Lapidus A."/>
            <person name="Nolan M."/>
            <person name="Lucas S."/>
            <person name="Glavina Del Rio T."/>
            <person name="Copeland A."/>
            <person name="Cheng J.F."/>
            <person name="Meincke L."/>
            <person name="Bruce D."/>
            <person name="Goodwin L."/>
            <person name="Pitluck S."/>
            <person name="Ivanova N."/>
            <person name="Mavromatis K."/>
            <person name="Ovchinnikova G."/>
            <person name="Pati A."/>
            <person name="Chen A."/>
            <person name="Palaniappan K."/>
            <person name="Land M."/>
            <person name="Hauser L."/>
            <person name="Chang Y.J."/>
            <person name="Jeffries C.D."/>
            <person name="Detter J.C."/>
            <person name="Brettin T."/>
            <person name="Rohde M."/>
            <person name="Goker M."/>
            <person name="Bristow J."/>
            <person name="Eisen J.A."/>
            <person name="Markowitz V."/>
            <person name="Hugenholtz P."/>
            <person name="Kyrpides N.C."/>
            <person name="Klenk H.P."/>
            <person name="Chen F."/>
        </authorList>
    </citation>
    <scope>NUCLEOTIDE SEQUENCE [LARGE SCALE GENOMIC DNA]</scope>
    <source>
        <strain evidence="15">ATCC 700099 / DSM 44233 / CIP 104796 / JCM 9543 / NBRC 105858 / Y-104</strain>
    </source>
</reference>
<dbReference type="GO" id="GO:0005267">
    <property type="term" value="F:potassium channel activity"/>
    <property type="evidence" value="ECO:0007669"/>
    <property type="project" value="UniProtKB-KW"/>
</dbReference>
<comment type="catalytic activity">
    <reaction evidence="12">
        <text>K(+)(in) = K(+)(out)</text>
        <dbReference type="Rhea" id="RHEA:29463"/>
        <dbReference type="ChEBI" id="CHEBI:29103"/>
    </reaction>
</comment>
<evidence type="ECO:0000256" key="6">
    <source>
        <dbReference type="ARBA" id="ARBA00022826"/>
    </source>
</evidence>
<accession>C8XDW8</accession>
<dbReference type="AlphaFoldDB" id="C8XDW8"/>
<keyword evidence="11" id="KW-0407">Ion channel</keyword>
<evidence type="ECO:0000256" key="1">
    <source>
        <dbReference type="ARBA" id="ARBA00004141"/>
    </source>
</evidence>
<sequence>MPGDRVYAKEGMEFARAVTFFDAIFAFAVTLLITTVDDFSPQAWSSPAALWAANGPSLISFTISFLVVVSFWRANHRVVAEMTALNSRVITLNCVVMFGVVLIPFTTEALGKVGLPLSVAVYAAVIAVTAILHHLVQDQADRAQLVDRQRTPAQRRWDWISASVLPAVFLASIPVAYLVSPAAAEYCWISLVVLNPLVGRWAETRSRSADAGGPHAPTR</sequence>
<dbReference type="HOGENOM" id="CLU_090238_3_0_11"/>
<gene>
    <name evidence="14" type="ordered locus">Namu_3343</name>
</gene>
<evidence type="ECO:0000256" key="9">
    <source>
        <dbReference type="ARBA" id="ARBA00023065"/>
    </source>
</evidence>
<evidence type="ECO:0000256" key="4">
    <source>
        <dbReference type="ARBA" id="ARBA00022538"/>
    </source>
</evidence>
<evidence type="ECO:0000256" key="11">
    <source>
        <dbReference type="ARBA" id="ARBA00023303"/>
    </source>
</evidence>
<evidence type="ECO:0000313" key="15">
    <source>
        <dbReference type="Proteomes" id="UP000002218"/>
    </source>
</evidence>
<feature type="transmembrane region" description="Helical" evidence="13">
    <location>
        <begin position="14"/>
        <end position="36"/>
    </location>
</feature>
<dbReference type="RefSeq" id="WP_015748537.1">
    <property type="nucleotide sequence ID" value="NC_013235.1"/>
</dbReference>
<keyword evidence="9" id="KW-0406">Ion transport</keyword>
<keyword evidence="4" id="KW-0633">Potassium transport</keyword>
<dbReference type="Pfam" id="PF06736">
    <property type="entry name" value="TMEM175"/>
    <property type="match status" value="1"/>
</dbReference>
<keyword evidence="7" id="KW-0630">Potassium</keyword>
<dbReference type="EMBL" id="CP001737">
    <property type="protein sequence ID" value="ACV79671.1"/>
    <property type="molecule type" value="Genomic_DNA"/>
</dbReference>
<comment type="similarity">
    <text evidence="2">Belongs to the TMEM175 family.</text>
</comment>
<dbReference type="GO" id="GO:0016020">
    <property type="term" value="C:membrane"/>
    <property type="evidence" value="ECO:0007669"/>
    <property type="project" value="UniProtKB-SubCell"/>
</dbReference>
<feature type="transmembrane region" description="Helical" evidence="13">
    <location>
        <begin position="117"/>
        <end position="136"/>
    </location>
</feature>
<evidence type="ECO:0000256" key="10">
    <source>
        <dbReference type="ARBA" id="ARBA00023136"/>
    </source>
</evidence>
<comment type="subcellular location">
    <subcellularLocation>
        <location evidence="1">Membrane</location>
        <topology evidence="1">Multi-pass membrane protein</topology>
    </subcellularLocation>
</comment>
<evidence type="ECO:0000313" key="14">
    <source>
        <dbReference type="EMBL" id="ACV79671.1"/>
    </source>
</evidence>
<dbReference type="eggNOG" id="COG3548">
    <property type="taxonomic scope" value="Bacteria"/>
</dbReference>
<dbReference type="GO" id="GO:0015252">
    <property type="term" value="F:proton channel activity"/>
    <property type="evidence" value="ECO:0007669"/>
    <property type="project" value="InterPro"/>
</dbReference>
<evidence type="ECO:0000256" key="8">
    <source>
        <dbReference type="ARBA" id="ARBA00022989"/>
    </source>
</evidence>
<evidence type="ECO:0000256" key="7">
    <source>
        <dbReference type="ARBA" id="ARBA00022958"/>
    </source>
</evidence>
<keyword evidence="8 13" id="KW-1133">Transmembrane helix</keyword>
<dbReference type="InParanoid" id="C8XDW8"/>
<keyword evidence="6" id="KW-0631">Potassium channel</keyword>
<dbReference type="InterPro" id="IPR010617">
    <property type="entry name" value="TMEM175-like"/>
</dbReference>
<protein>
    <recommendedName>
        <fullName evidence="16">Integral membrane protein</fullName>
    </recommendedName>
</protein>
<evidence type="ECO:0000256" key="13">
    <source>
        <dbReference type="SAM" id="Phobius"/>
    </source>
</evidence>
<feature type="transmembrane region" description="Helical" evidence="13">
    <location>
        <begin position="48"/>
        <end position="72"/>
    </location>
</feature>
<feature type="transmembrane region" description="Helical" evidence="13">
    <location>
        <begin position="84"/>
        <end position="105"/>
    </location>
</feature>
<keyword evidence="10 13" id="KW-0472">Membrane</keyword>
<dbReference type="OrthoDB" id="7626281at2"/>
<organism evidence="14 15">
    <name type="scientific">Nakamurella multipartita (strain ATCC 700099 / DSM 44233 / CIP 104796 / JCM 9543 / NBRC 105858 / Y-104)</name>
    <name type="common">Microsphaera multipartita</name>
    <dbReference type="NCBI Taxonomy" id="479431"/>
    <lineage>
        <taxon>Bacteria</taxon>
        <taxon>Bacillati</taxon>
        <taxon>Actinomycetota</taxon>
        <taxon>Actinomycetes</taxon>
        <taxon>Nakamurellales</taxon>
        <taxon>Nakamurellaceae</taxon>
        <taxon>Nakamurella</taxon>
    </lineage>
</organism>
<feature type="transmembrane region" description="Helical" evidence="13">
    <location>
        <begin position="157"/>
        <end position="177"/>
    </location>
</feature>
<keyword evidence="15" id="KW-1185">Reference proteome</keyword>
<evidence type="ECO:0000256" key="12">
    <source>
        <dbReference type="ARBA" id="ARBA00034430"/>
    </source>
</evidence>
<evidence type="ECO:0000256" key="2">
    <source>
        <dbReference type="ARBA" id="ARBA00006920"/>
    </source>
</evidence>
<keyword evidence="5 13" id="KW-0812">Transmembrane</keyword>
<evidence type="ECO:0000256" key="5">
    <source>
        <dbReference type="ARBA" id="ARBA00022692"/>
    </source>
</evidence>
<dbReference type="Proteomes" id="UP000002218">
    <property type="component" value="Chromosome"/>
</dbReference>